<protein>
    <submittedName>
        <fullName evidence="1">NLRC3 protein</fullName>
    </submittedName>
</protein>
<name>A0A812T9M2_9DINO</name>
<evidence type="ECO:0000313" key="2">
    <source>
        <dbReference type="Proteomes" id="UP000604046"/>
    </source>
</evidence>
<organism evidence="1 2">
    <name type="scientific">Symbiodinium natans</name>
    <dbReference type="NCBI Taxonomy" id="878477"/>
    <lineage>
        <taxon>Eukaryota</taxon>
        <taxon>Sar</taxon>
        <taxon>Alveolata</taxon>
        <taxon>Dinophyceae</taxon>
        <taxon>Suessiales</taxon>
        <taxon>Symbiodiniaceae</taxon>
        <taxon>Symbiodinium</taxon>
    </lineage>
</organism>
<sequence length="354" mass="41005">MSSEPAEGAEYSLRDRKALAKFLQDADIRLVRAEYLYELRRSNRPLPRRQEAQQETLALVSHEHVVEWSAGGRDAILCSVSHSWESQQHPDPCCFQLEKLVSCVALYDAAYFSEIWIFYDYISLFQFERQTPEEEESFRRSMANMHVMYAHEHCLTFRLECLTPDDFWLNNSEQKVPVYHVPSKSIQTIPLRELLHNPIPYKMRGWCLAEIEWSSAKSATKKNQQIDAVQIESGASFRGKVPMAPKEFEKHMANSKFTHRHDAPQVIKLQEKIFHEKVTVCEEVHFENLPEGEVMQLAKSLPFYHRLRILQLLNFEANEREAHALGEALGAHEVLQKLQIRANSAKTAKAIVKA</sequence>
<dbReference type="SUPFAM" id="SSF52047">
    <property type="entry name" value="RNI-like"/>
    <property type="match status" value="1"/>
</dbReference>
<dbReference type="EMBL" id="CAJNDS010002537">
    <property type="protein sequence ID" value="CAE7516835.1"/>
    <property type="molecule type" value="Genomic_DNA"/>
</dbReference>
<reference evidence="1" key="1">
    <citation type="submission" date="2021-02" db="EMBL/GenBank/DDBJ databases">
        <authorList>
            <person name="Dougan E. K."/>
            <person name="Rhodes N."/>
            <person name="Thang M."/>
            <person name="Chan C."/>
        </authorList>
    </citation>
    <scope>NUCLEOTIDE SEQUENCE</scope>
</reference>
<dbReference type="OrthoDB" id="437403at2759"/>
<proteinExistence type="predicted"/>
<dbReference type="AlphaFoldDB" id="A0A812T9M2"/>
<gene>
    <name evidence="1" type="primary">NLRC3</name>
    <name evidence="1" type="ORF">SNAT2548_LOCUS28930</name>
</gene>
<keyword evidence="2" id="KW-1185">Reference proteome</keyword>
<accession>A0A812T9M2</accession>
<dbReference type="Proteomes" id="UP000604046">
    <property type="component" value="Unassembled WGS sequence"/>
</dbReference>
<comment type="caution">
    <text evidence="1">The sequence shown here is derived from an EMBL/GenBank/DDBJ whole genome shotgun (WGS) entry which is preliminary data.</text>
</comment>
<evidence type="ECO:0000313" key="1">
    <source>
        <dbReference type="EMBL" id="CAE7516835.1"/>
    </source>
</evidence>